<organism evidence="3 4">
    <name type="scientific">Caenorhabditis angaria</name>
    <dbReference type="NCBI Taxonomy" id="860376"/>
    <lineage>
        <taxon>Eukaryota</taxon>
        <taxon>Metazoa</taxon>
        <taxon>Ecdysozoa</taxon>
        <taxon>Nematoda</taxon>
        <taxon>Chromadorea</taxon>
        <taxon>Rhabditida</taxon>
        <taxon>Rhabditina</taxon>
        <taxon>Rhabditomorpha</taxon>
        <taxon>Rhabditoidea</taxon>
        <taxon>Rhabditidae</taxon>
        <taxon>Peloderinae</taxon>
        <taxon>Caenorhabditis</taxon>
    </lineage>
</organism>
<feature type="compositionally biased region" description="Basic and acidic residues" evidence="1">
    <location>
        <begin position="93"/>
        <end position="103"/>
    </location>
</feature>
<feature type="transmembrane region" description="Helical" evidence="2">
    <location>
        <begin position="63"/>
        <end position="83"/>
    </location>
</feature>
<proteinExistence type="predicted"/>
<evidence type="ECO:0008006" key="5">
    <source>
        <dbReference type="Google" id="ProtNLM"/>
    </source>
</evidence>
<gene>
    <name evidence="3" type="ORF">CAMP_LOCUS2979</name>
</gene>
<evidence type="ECO:0000256" key="1">
    <source>
        <dbReference type="SAM" id="MobiDB-lite"/>
    </source>
</evidence>
<feature type="region of interest" description="Disordered" evidence="1">
    <location>
        <begin position="93"/>
        <end position="112"/>
    </location>
</feature>
<dbReference type="Proteomes" id="UP001152747">
    <property type="component" value="Unassembled WGS sequence"/>
</dbReference>
<sequence>MDAKTISTSKIAHKNERNQSIIVGVMVLVSILLVGAVMFLILFIQSDAGLCENRDLYLSNINIFSWIMCGVYGLLCWLSWLMYSIADSKIEAKQEEKNGKKSSDVSANSMKL</sequence>
<evidence type="ECO:0000256" key="2">
    <source>
        <dbReference type="SAM" id="Phobius"/>
    </source>
</evidence>
<dbReference type="EMBL" id="CANHGI010000001">
    <property type="protein sequence ID" value="CAI5440342.1"/>
    <property type="molecule type" value="Genomic_DNA"/>
</dbReference>
<name>A0A9P1I694_9PELO</name>
<keyword evidence="2" id="KW-1133">Transmembrane helix</keyword>
<comment type="caution">
    <text evidence="3">The sequence shown here is derived from an EMBL/GenBank/DDBJ whole genome shotgun (WGS) entry which is preliminary data.</text>
</comment>
<keyword evidence="2" id="KW-0472">Membrane</keyword>
<evidence type="ECO:0000313" key="4">
    <source>
        <dbReference type="Proteomes" id="UP001152747"/>
    </source>
</evidence>
<dbReference type="AlphaFoldDB" id="A0A9P1I694"/>
<keyword evidence="2" id="KW-0812">Transmembrane</keyword>
<evidence type="ECO:0000313" key="3">
    <source>
        <dbReference type="EMBL" id="CAI5440342.1"/>
    </source>
</evidence>
<accession>A0A9P1I694</accession>
<keyword evidence="4" id="KW-1185">Reference proteome</keyword>
<feature type="transmembrane region" description="Helical" evidence="2">
    <location>
        <begin position="21"/>
        <end position="43"/>
    </location>
</feature>
<protein>
    <recommendedName>
        <fullName evidence="5">Transmembrane protein</fullName>
    </recommendedName>
</protein>
<reference evidence="3" key="1">
    <citation type="submission" date="2022-11" db="EMBL/GenBank/DDBJ databases">
        <authorList>
            <person name="Kikuchi T."/>
        </authorList>
    </citation>
    <scope>NUCLEOTIDE SEQUENCE</scope>
    <source>
        <strain evidence="3">PS1010</strain>
    </source>
</reference>